<sequence>VLGRVAAAGLKLHPDKCHFLRREVEFLGHKLGQEGIGTLEEKISAIRDWPTPADQTQLKSFLGLASYYRRFVRGFSSIAAPLFRLLQKECVFSWSPECQQAFDTLQRALTESPVLVPPDPALPFVLDTDASNVGLGAVLSQVGPDGEKVVAYFSRILNKSERRYCVTRR</sequence>
<dbReference type="AlphaFoldDB" id="A0AAV6PB19"/>
<dbReference type="PANTHER" id="PTHR37984">
    <property type="entry name" value="PROTEIN CBG26694"/>
    <property type="match status" value="1"/>
</dbReference>
<evidence type="ECO:0000313" key="4">
    <source>
        <dbReference type="Proteomes" id="UP000693946"/>
    </source>
</evidence>
<dbReference type="GO" id="GO:0003824">
    <property type="term" value="F:catalytic activity"/>
    <property type="evidence" value="ECO:0007669"/>
    <property type="project" value="UniProtKB-KW"/>
</dbReference>
<dbReference type="Pfam" id="PF17919">
    <property type="entry name" value="RT_RNaseH_2"/>
    <property type="match status" value="1"/>
</dbReference>
<dbReference type="FunFam" id="3.30.70.270:FF:000020">
    <property type="entry name" value="Transposon Tf2-6 polyprotein-like Protein"/>
    <property type="match status" value="1"/>
</dbReference>
<accession>A0AAV6PB19</accession>
<keyword evidence="1" id="KW-0511">Multifunctional enzyme</keyword>
<reference evidence="3 4" key="1">
    <citation type="journal article" date="2021" name="Sci. Rep.">
        <title>Chromosome anchoring in Senegalese sole (Solea senegalensis) reveals sex-associated markers and genome rearrangements in flatfish.</title>
        <authorList>
            <person name="Guerrero-Cozar I."/>
            <person name="Gomez-Garrido J."/>
            <person name="Berbel C."/>
            <person name="Martinez-Blanch J.F."/>
            <person name="Alioto T."/>
            <person name="Claros M.G."/>
            <person name="Gagnaire P.A."/>
            <person name="Manchado M."/>
        </authorList>
    </citation>
    <scope>NUCLEOTIDE SEQUENCE [LARGE SCALE GENOMIC DNA]</scope>
    <source>
        <strain evidence="3">Sse05_10M</strain>
    </source>
</reference>
<evidence type="ECO:0000259" key="2">
    <source>
        <dbReference type="Pfam" id="PF17919"/>
    </source>
</evidence>
<dbReference type="Proteomes" id="UP000693946">
    <property type="component" value="Unassembled WGS sequence"/>
</dbReference>
<name>A0AAV6PB19_SOLSE</name>
<dbReference type="InterPro" id="IPR050951">
    <property type="entry name" value="Retrovirus_Pol_polyprotein"/>
</dbReference>
<evidence type="ECO:0000313" key="3">
    <source>
        <dbReference type="EMBL" id="KAG7454924.1"/>
    </source>
</evidence>
<keyword evidence="4" id="KW-1185">Reference proteome</keyword>
<feature type="domain" description="Reverse transcriptase/retrotransposon-derived protein RNase H-like" evidence="2">
    <location>
        <begin position="94"/>
        <end position="168"/>
    </location>
</feature>
<dbReference type="PANTHER" id="PTHR37984:SF5">
    <property type="entry name" value="PROTEIN NYNRIN-LIKE"/>
    <property type="match status" value="1"/>
</dbReference>
<gene>
    <name evidence="3" type="ORF">JOB18_033421</name>
</gene>
<protein>
    <recommendedName>
        <fullName evidence="2">Reverse transcriptase/retrotransposon-derived protein RNase H-like domain-containing protein</fullName>
    </recommendedName>
</protein>
<evidence type="ECO:0000256" key="1">
    <source>
        <dbReference type="ARBA" id="ARBA00023268"/>
    </source>
</evidence>
<proteinExistence type="predicted"/>
<organism evidence="3 4">
    <name type="scientific">Solea senegalensis</name>
    <name type="common">Senegalese sole</name>
    <dbReference type="NCBI Taxonomy" id="28829"/>
    <lineage>
        <taxon>Eukaryota</taxon>
        <taxon>Metazoa</taxon>
        <taxon>Chordata</taxon>
        <taxon>Craniata</taxon>
        <taxon>Vertebrata</taxon>
        <taxon>Euteleostomi</taxon>
        <taxon>Actinopterygii</taxon>
        <taxon>Neopterygii</taxon>
        <taxon>Teleostei</taxon>
        <taxon>Neoteleostei</taxon>
        <taxon>Acanthomorphata</taxon>
        <taxon>Carangaria</taxon>
        <taxon>Pleuronectiformes</taxon>
        <taxon>Pleuronectoidei</taxon>
        <taxon>Soleidae</taxon>
        <taxon>Solea</taxon>
    </lineage>
</organism>
<dbReference type="InterPro" id="IPR041577">
    <property type="entry name" value="RT_RNaseH_2"/>
</dbReference>
<comment type="caution">
    <text evidence="3">The sequence shown here is derived from an EMBL/GenBank/DDBJ whole genome shotgun (WGS) entry which is preliminary data.</text>
</comment>
<feature type="non-terminal residue" evidence="3">
    <location>
        <position position="1"/>
    </location>
</feature>
<dbReference type="EMBL" id="JAGKHQ010001542">
    <property type="protein sequence ID" value="KAG7454924.1"/>
    <property type="molecule type" value="Genomic_DNA"/>
</dbReference>